<evidence type="ECO:0000313" key="2">
    <source>
        <dbReference type="Proteomes" id="UP000703269"/>
    </source>
</evidence>
<gene>
    <name evidence="1" type="ORF">PsYK624_129880</name>
</gene>
<keyword evidence="2" id="KW-1185">Reference proteome</keyword>
<name>A0A9P3GKA3_9APHY</name>
<dbReference type="Proteomes" id="UP000703269">
    <property type="component" value="Unassembled WGS sequence"/>
</dbReference>
<protein>
    <submittedName>
        <fullName evidence="1">Uncharacterized protein</fullName>
    </submittedName>
</protein>
<comment type="caution">
    <text evidence="1">The sequence shown here is derived from an EMBL/GenBank/DDBJ whole genome shotgun (WGS) entry which is preliminary data.</text>
</comment>
<sequence>MFYLLDVVGSQRTQTNRDFGAPAPNLSAKDLVPLACLQRWCSRSLSPPEDKAAKDEQLSFGPPSAARFCAQNANIGCRGTGPGRAA</sequence>
<organism evidence="1 2">
    <name type="scientific">Phanerochaete sordida</name>
    <dbReference type="NCBI Taxonomy" id="48140"/>
    <lineage>
        <taxon>Eukaryota</taxon>
        <taxon>Fungi</taxon>
        <taxon>Dikarya</taxon>
        <taxon>Basidiomycota</taxon>
        <taxon>Agaricomycotina</taxon>
        <taxon>Agaricomycetes</taxon>
        <taxon>Polyporales</taxon>
        <taxon>Phanerochaetaceae</taxon>
        <taxon>Phanerochaete</taxon>
    </lineage>
</organism>
<accession>A0A9P3GKA3</accession>
<evidence type="ECO:0000313" key="1">
    <source>
        <dbReference type="EMBL" id="GJE96782.1"/>
    </source>
</evidence>
<dbReference type="AlphaFoldDB" id="A0A9P3GKA3"/>
<proteinExistence type="predicted"/>
<reference evidence="1 2" key="1">
    <citation type="submission" date="2021-08" db="EMBL/GenBank/DDBJ databases">
        <title>Draft Genome Sequence of Phanerochaete sordida strain YK-624.</title>
        <authorList>
            <person name="Mori T."/>
            <person name="Dohra H."/>
            <person name="Suzuki T."/>
            <person name="Kawagishi H."/>
            <person name="Hirai H."/>
        </authorList>
    </citation>
    <scope>NUCLEOTIDE SEQUENCE [LARGE SCALE GENOMIC DNA]</scope>
    <source>
        <strain evidence="1 2">YK-624</strain>
    </source>
</reference>
<dbReference type="EMBL" id="BPQB01000064">
    <property type="protein sequence ID" value="GJE96782.1"/>
    <property type="molecule type" value="Genomic_DNA"/>
</dbReference>